<dbReference type="NCBIfam" id="NF047558">
    <property type="entry name" value="TPR_END_plus"/>
    <property type="match status" value="1"/>
</dbReference>
<proteinExistence type="predicted"/>
<protein>
    <recommendedName>
        <fullName evidence="3">Outer membrane lipoprotein BamD-like domain-containing protein</fullName>
    </recommendedName>
</protein>
<dbReference type="EMBL" id="LAZR01039733">
    <property type="protein sequence ID" value="KKL16260.1"/>
    <property type="molecule type" value="Genomic_DNA"/>
</dbReference>
<feature type="coiled-coil region" evidence="1">
    <location>
        <begin position="50"/>
        <end position="77"/>
    </location>
</feature>
<feature type="non-terminal residue" evidence="2">
    <location>
        <position position="1"/>
    </location>
</feature>
<reference evidence="2" key="1">
    <citation type="journal article" date="2015" name="Nature">
        <title>Complex archaea that bridge the gap between prokaryotes and eukaryotes.</title>
        <authorList>
            <person name="Spang A."/>
            <person name="Saw J.H."/>
            <person name="Jorgensen S.L."/>
            <person name="Zaremba-Niedzwiedzka K."/>
            <person name="Martijn J."/>
            <person name="Lind A.E."/>
            <person name="van Eijk R."/>
            <person name="Schleper C."/>
            <person name="Guy L."/>
            <person name="Ettema T.J."/>
        </authorList>
    </citation>
    <scope>NUCLEOTIDE SEQUENCE</scope>
</reference>
<sequence length="145" mass="16570">LDAGTFADIVSYTDSNQAGQYYEIAKKMLYQALLISPKAGTAKSILSMYVRHYQADKQQFNDQLAAAKEKFNEFLAKYPEFLGEMSYNRACIAGLENDVEEAIKYLKLSEQTGYLPSKEQVINDQDFRSISARMEFQLFLSMIDE</sequence>
<organism evidence="2">
    <name type="scientific">marine sediment metagenome</name>
    <dbReference type="NCBI Taxonomy" id="412755"/>
    <lineage>
        <taxon>unclassified sequences</taxon>
        <taxon>metagenomes</taxon>
        <taxon>ecological metagenomes</taxon>
    </lineage>
</organism>
<evidence type="ECO:0000256" key="1">
    <source>
        <dbReference type="SAM" id="Coils"/>
    </source>
</evidence>
<name>A0A0F9B3R8_9ZZZZ</name>
<comment type="caution">
    <text evidence="2">The sequence shown here is derived from an EMBL/GenBank/DDBJ whole genome shotgun (WGS) entry which is preliminary data.</text>
</comment>
<keyword evidence="1" id="KW-0175">Coiled coil</keyword>
<evidence type="ECO:0000313" key="2">
    <source>
        <dbReference type="EMBL" id="KKL16260.1"/>
    </source>
</evidence>
<dbReference type="AlphaFoldDB" id="A0A0F9B3R8"/>
<accession>A0A0F9B3R8</accession>
<gene>
    <name evidence="2" type="ORF">LCGC14_2497380</name>
</gene>
<evidence type="ECO:0008006" key="3">
    <source>
        <dbReference type="Google" id="ProtNLM"/>
    </source>
</evidence>